<sequence length="741" mass="80099">MKPLDQLLFTWFDGGFRPVAATGELAKPRSWLATQTLRLCRYHAPAALGPGEEPPISYGWWTDGSTRWVFRRGHLGHDPTGRPGNFFAHLVVGHPDELPLADVAERFGSSHWWDGGTVPPPLGPVELADIPPAPVPRIGPEQLEAVLATILHGRGAMCAVLREPPAITIACMAVLCRRLPGLFDGLQFSTYEAPQHAAGFHVVGMHAADTAPRGAVTEETTHGSGTTGDGCRILISDSPEDADLAEILLAAATADGSDGAVERMAAFLPSIQRRDVDSNAIDAVVPHVLTRPAPTETLLKYSFGRRSAARFLAAGQQEAWSALQLLTPATQAVLGTELALENTGHRLSDMLGRVRSAPPVFQRAFRAAVLTSGARTRLGRLGLEDRIDLLRTAADLHISDHVVDALLGSDRAESLRLVDSRDVPMTWRGRALARLLTAGEDPTPALDRLFRYPALGPVTARALATSGPLIRLLADQPPHVVKQVVTATVDGFAEVDRRSLVVAMLARLKPAERPSELAVLFTRIRPVDPQWDAIVADAVLSATRDAVEHARPHLPISADVTSVLSVVDGRRSSALLAVIGSLAQAAREQDPASAEYALGRAVDAVARTEHRYLLATLVLAVLPQTVVGLECVIRVGARIRAMPWLDDDEFAGALLQLAKRGAVGPDYLSPLPYLVLVTEMVGERRLELTKGMVNRRLRLRNQAWQRSAADAARRLSIGDRRRAEKLAHRAGGHAEQWWLSL</sequence>
<evidence type="ECO:0000259" key="1">
    <source>
        <dbReference type="Pfam" id="PF20013"/>
    </source>
</evidence>
<dbReference type="EMBL" id="JAAGOA010000017">
    <property type="protein sequence ID" value="NEE02771.1"/>
    <property type="molecule type" value="Genomic_DNA"/>
</dbReference>
<comment type="caution">
    <text evidence="2">The sequence shown here is derived from an EMBL/GenBank/DDBJ whole genome shotgun (WGS) entry which is preliminary data.</text>
</comment>
<organism evidence="2 3">
    <name type="scientific">Phytoactinopolyspora halotolerans</name>
    <dbReference type="NCBI Taxonomy" id="1981512"/>
    <lineage>
        <taxon>Bacteria</taxon>
        <taxon>Bacillati</taxon>
        <taxon>Actinomycetota</taxon>
        <taxon>Actinomycetes</taxon>
        <taxon>Jiangellales</taxon>
        <taxon>Jiangellaceae</taxon>
        <taxon>Phytoactinopolyspora</taxon>
    </lineage>
</organism>
<gene>
    <name evidence="2" type="ORF">G1H10_21635</name>
</gene>
<protein>
    <recommendedName>
        <fullName evidence="1">GTPase-associated protein 1 N-terminal domain-containing protein</fullName>
    </recommendedName>
</protein>
<feature type="domain" description="GTPase-associated protein 1 N-terminal" evidence="1">
    <location>
        <begin position="14"/>
        <end position="113"/>
    </location>
</feature>
<accession>A0A6L9SE41</accession>
<proteinExistence type="predicted"/>
<dbReference type="Pfam" id="PF20013">
    <property type="entry name" value="GAP1-N2"/>
    <property type="match status" value="1"/>
</dbReference>
<dbReference type="AlphaFoldDB" id="A0A6L9SE41"/>
<name>A0A6L9SE41_9ACTN</name>
<dbReference type="Proteomes" id="UP000475214">
    <property type="component" value="Unassembled WGS sequence"/>
</dbReference>
<keyword evidence="3" id="KW-1185">Reference proteome</keyword>
<dbReference type="InterPro" id="IPR045402">
    <property type="entry name" value="GAP1-N2"/>
</dbReference>
<evidence type="ECO:0000313" key="2">
    <source>
        <dbReference type="EMBL" id="NEE02771.1"/>
    </source>
</evidence>
<evidence type="ECO:0000313" key="3">
    <source>
        <dbReference type="Proteomes" id="UP000475214"/>
    </source>
</evidence>
<dbReference type="RefSeq" id="WP_163741656.1">
    <property type="nucleotide sequence ID" value="NZ_JAAGOA010000017.1"/>
</dbReference>
<reference evidence="2 3" key="1">
    <citation type="submission" date="2020-02" db="EMBL/GenBank/DDBJ databases">
        <authorList>
            <person name="Li X.-J."/>
            <person name="Han X.-M."/>
        </authorList>
    </citation>
    <scope>NUCLEOTIDE SEQUENCE [LARGE SCALE GENOMIC DNA]</scope>
    <source>
        <strain evidence="2 3">CCTCC AB 2017055</strain>
    </source>
</reference>